<dbReference type="InterPro" id="IPR000639">
    <property type="entry name" value="Epox_hydrolase-like"/>
</dbReference>
<dbReference type="InterPro" id="IPR029058">
    <property type="entry name" value="AB_hydrolase_fold"/>
</dbReference>
<dbReference type="SUPFAM" id="SSF53474">
    <property type="entry name" value="alpha/beta-Hydrolases"/>
    <property type="match status" value="1"/>
</dbReference>
<dbReference type="Pfam" id="PF12146">
    <property type="entry name" value="Hydrolase_4"/>
    <property type="match status" value="1"/>
</dbReference>
<keyword evidence="2" id="KW-0378">Hydrolase</keyword>
<organism evidence="2 3">
    <name type="scientific">Promicromonospora vindobonensis</name>
    <dbReference type="NCBI Taxonomy" id="195748"/>
    <lineage>
        <taxon>Bacteria</taxon>
        <taxon>Bacillati</taxon>
        <taxon>Actinomycetota</taxon>
        <taxon>Actinomycetes</taxon>
        <taxon>Micrococcales</taxon>
        <taxon>Promicromonosporaceae</taxon>
        <taxon>Promicromonospora</taxon>
    </lineage>
</organism>
<dbReference type="GO" id="GO:0016787">
    <property type="term" value="F:hydrolase activity"/>
    <property type="evidence" value="ECO:0007669"/>
    <property type="project" value="UniProtKB-KW"/>
</dbReference>
<evidence type="ECO:0000313" key="2">
    <source>
        <dbReference type="EMBL" id="MFD2793354.1"/>
    </source>
</evidence>
<dbReference type="PRINTS" id="PR00111">
    <property type="entry name" value="ABHYDROLASE"/>
</dbReference>
<evidence type="ECO:0000313" key="3">
    <source>
        <dbReference type="Proteomes" id="UP001597479"/>
    </source>
</evidence>
<dbReference type="InterPro" id="IPR000073">
    <property type="entry name" value="AB_hydrolase_1"/>
</dbReference>
<accession>A0ABW5VQ30</accession>
<dbReference type="InterPro" id="IPR022742">
    <property type="entry name" value="Hydrolase_4"/>
</dbReference>
<dbReference type="PANTHER" id="PTHR46438">
    <property type="entry name" value="ALPHA/BETA-HYDROLASES SUPERFAMILY PROTEIN"/>
    <property type="match status" value="1"/>
</dbReference>
<name>A0ABW5VQ30_9MICO</name>
<comment type="caution">
    <text evidence="2">The sequence shown here is derived from an EMBL/GenBank/DDBJ whole genome shotgun (WGS) entry which is preliminary data.</text>
</comment>
<feature type="domain" description="Serine aminopeptidase S33" evidence="1">
    <location>
        <begin position="29"/>
        <end position="226"/>
    </location>
</feature>
<dbReference type="PRINTS" id="PR00412">
    <property type="entry name" value="EPOXHYDRLASE"/>
</dbReference>
<dbReference type="RefSeq" id="WP_377181455.1">
    <property type="nucleotide sequence ID" value="NZ_JBHUOG010000001.1"/>
</dbReference>
<gene>
    <name evidence="2" type="ORF">ACFS27_07305</name>
</gene>
<evidence type="ECO:0000259" key="1">
    <source>
        <dbReference type="Pfam" id="PF12146"/>
    </source>
</evidence>
<dbReference type="PANTHER" id="PTHR46438:SF11">
    <property type="entry name" value="LIPASE-RELATED"/>
    <property type="match status" value="1"/>
</dbReference>
<reference evidence="3" key="1">
    <citation type="journal article" date="2019" name="Int. J. Syst. Evol. Microbiol.">
        <title>The Global Catalogue of Microorganisms (GCM) 10K type strain sequencing project: providing services to taxonomists for standard genome sequencing and annotation.</title>
        <authorList>
            <consortium name="The Broad Institute Genomics Platform"/>
            <consortium name="The Broad Institute Genome Sequencing Center for Infectious Disease"/>
            <person name="Wu L."/>
            <person name="Ma J."/>
        </authorList>
    </citation>
    <scope>NUCLEOTIDE SEQUENCE [LARGE SCALE GENOMIC DNA]</scope>
    <source>
        <strain evidence="3">CCM 7044</strain>
    </source>
</reference>
<protein>
    <submittedName>
        <fullName evidence="2">Alpha/beta fold hydrolase</fullName>
    </submittedName>
</protein>
<dbReference type="EMBL" id="JBHUOG010000001">
    <property type="protein sequence ID" value="MFD2793354.1"/>
    <property type="molecule type" value="Genomic_DNA"/>
</dbReference>
<proteinExistence type="predicted"/>
<dbReference type="Proteomes" id="UP001597479">
    <property type="component" value="Unassembled WGS sequence"/>
</dbReference>
<dbReference type="Gene3D" id="3.40.50.1820">
    <property type="entry name" value="alpha/beta hydrolase"/>
    <property type="match status" value="1"/>
</dbReference>
<sequence length="291" mass="30686">MTASQSGSLTFLHRPDGNIAYSDTGSGPLVVAVPGMGDLRSTYDDVVPALADAGYRVVVTDLRGHGDSDTTFRTHGDDVTGADLLALVEHLDAGPAVLLGSSMGASAAVWAAAERRDLVRGLVLLSPYLRQPGSPAVQRAMRVVYRVVLARPWGAAFWGFFYSTITKGRRSPRHAEHVAAVRDTLREPGRLRSFRDLAVALDHSVVEARLPEVQAPALAVVGALDPDFSDPAAELAWVADTIGARGVLVPEVGHYPQHQAPDVVVPAVLEFLAGLPALPGAGQAEDGGRRA</sequence>
<keyword evidence="3" id="KW-1185">Reference proteome</keyword>